<name>A0ABT6FSA4_9FLAO</name>
<keyword evidence="3" id="KW-1185">Reference proteome</keyword>
<evidence type="ECO:0008006" key="4">
    <source>
        <dbReference type="Google" id="ProtNLM"/>
    </source>
</evidence>
<evidence type="ECO:0000313" key="3">
    <source>
        <dbReference type="Proteomes" id="UP001153642"/>
    </source>
</evidence>
<dbReference type="PROSITE" id="PS51257">
    <property type="entry name" value="PROKAR_LIPOPROTEIN"/>
    <property type="match status" value="1"/>
</dbReference>
<dbReference type="RefSeq" id="WP_277899943.1">
    <property type="nucleotide sequence ID" value="NZ_JAPMUA010000003.1"/>
</dbReference>
<protein>
    <recommendedName>
        <fullName evidence="4">Phosphopeptide-binding protein</fullName>
    </recommendedName>
</protein>
<evidence type="ECO:0000256" key="1">
    <source>
        <dbReference type="SAM" id="SignalP"/>
    </source>
</evidence>
<feature type="chain" id="PRO_5045251104" description="Phosphopeptide-binding protein" evidence="1">
    <location>
        <begin position="24"/>
        <end position="274"/>
    </location>
</feature>
<accession>A0ABT6FSA4</accession>
<comment type="caution">
    <text evidence="2">The sequence shown here is derived from an EMBL/GenBank/DDBJ whole genome shotgun (WGS) entry which is preliminary data.</text>
</comment>
<sequence length="274" mass="30436">MKRSKINLIIAALVATLSIMACKEQKKSDHKEAVKTENEVTDMKAKNKITLHKLDGSPAYSDAVLSMDAPQSGKIAKSGEVDFSFTVKNYKLGAQTESSNTNLLANSDKGQHIHFILNNQPYSAHYEANFRKEIPDGVHYLVAFLSRSYHESVKNDNSFVVKKLEVGTNPKDTLQMDMDAPTLIYSRPKGEYAGKDTENLLLDFFVLNTELSEDGNKVRATINGDEFLITQWAPYVIKGLPKGEVIISLELVDSNGNLIPGPFNKVTRTVILKN</sequence>
<keyword evidence="1" id="KW-0732">Signal</keyword>
<feature type="signal peptide" evidence="1">
    <location>
        <begin position="1"/>
        <end position="23"/>
    </location>
</feature>
<reference evidence="2" key="1">
    <citation type="submission" date="2022-11" db="EMBL/GenBank/DDBJ databases">
        <title>High-quality draft genome sequence of Galbibacter sp. strain CMA-7.</title>
        <authorList>
            <person name="Wei L."/>
            <person name="Dong C."/>
            <person name="Shao Z."/>
        </authorList>
    </citation>
    <scope>NUCLEOTIDE SEQUENCE</scope>
    <source>
        <strain evidence="2">CMA-7</strain>
    </source>
</reference>
<organism evidence="2 3">
    <name type="scientific">Galbibacter pacificus</name>
    <dbReference type="NCBI Taxonomy" id="2996052"/>
    <lineage>
        <taxon>Bacteria</taxon>
        <taxon>Pseudomonadati</taxon>
        <taxon>Bacteroidota</taxon>
        <taxon>Flavobacteriia</taxon>
        <taxon>Flavobacteriales</taxon>
        <taxon>Flavobacteriaceae</taxon>
        <taxon>Galbibacter</taxon>
    </lineage>
</organism>
<evidence type="ECO:0000313" key="2">
    <source>
        <dbReference type="EMBL" id="MDG3586145.1"/>
    </source>
</evidence>
<proteinExistence type="predicted"/>
<dbReference type="EMBL" id="JAPMUA010000003">
    <property type="protein sequence ID" value="MDG3586145.1"/>
    <property type="molecule type" value="Genomic_DNA"/>
</dbReference>
<dbReference type="Proteomes" id="UP001153642">
    <property type="component" value="Unassembled WGS sequence"/>
</dbReference>
<gene>
    <name evidence="2" type="ORF">OSR52_09715</name>
</gene>